<reference evidence="2 3" key="1">
    <citation type="submission" date="2023-07" db="EMBL/GenBank/DDBJ databases">
        <title>Genomic Encyclopedia of Type Strains, Phase IV (KMG-IV): sequencing the most valuable type-strain genomes for metagenomic binning, comparative biology and taxonomic classification.</title>
        <authorList>
            <person name="Goeker M."/>
        </authorList>
    </citation>
    <scope>NUCLEOTIDE SEQUENCE [LARGE SCALE GENOMIC DNA]</scope>
    <source>
        <strain evidence="2 3">B1-1</strain>
    </source>
</reference>
<dbReference type="Pfam" id="PF13420">
    <property type="entry name" value="Acetyltransf_4"/>
    <property type="match status" value="1"/>
</dbReference>
<dbReference type="GO" id="GO:0102971">
    <property type="term" value="F:phosphinothricin N-acetyltransferase activity"/>
    <property type="evidence" value="ECO:0007669"/>
    <property type="project" value="UniProtKB-EC"/>
</dbReference>
<dbReference type="PROSITE" id="PS51186">
    <property type="entry name" value="GNAT"/>
    <property type="match status" value="1"/>
</dbReference>
<evidence type="ECO:0000259" key="1">
    <source>
        <dbReference type="PROSITE" id="PS51186"/>
    </source>
</evidence>
<sequence>MTMTGKPSILIRAATIGDLPAITAIYGAAVQAGTSSFELEPPSLEEMTRRHAVLAGGGHPYLVAVSDAGAVAGYAYAGPYRPRPAYAATVEDSIYIAAEARGCGIGRQLLVALIGAATDAGFRQMIAVIGDSANKASVALHLGLGFRLVGTFADVGFKHGRWLDTVLMQRVLGSGAETPPA</sequence>
<keyword evidence="3" id="KW-1185">Reference proteome</keyword>
<evidence type="ECO:0000313" key="3">
    <source>
        <dbReference type="Proteomes" id="UP001223743"/>
    </source>
</evidence>
<dbReference type="EMBL" id="JAUSWJ010000001">
    <property type="protein sequence ID" value="MDQ0517406.1"/>
    <property type="molecule type" value="Genomic_DNA"/>
</dbReference>
<dbReference type="InterPro" id="IPR000182">
    <property type="entry name" value="GNAT_dom"/>
</dbReference>
<proteinExistence type="predicted"/>
<dbReference type="SUPFAM" id="SSF55729">
    <property type="entry name" value="Acyl-CoA N-acyltransferases (Nat)"/>
    <property type="match status" value="1"/>
</dbReference>
<dbReference type="InterPro" id="IPR016181">
    <property type="entry name" value="Acyl_CoA_acyltransferase"/>
</dbReference>
<accession>A0ABU0M8W2</accession>
<dbReference type="EC" id="2.3.1.183" evidence="2"/>
<protein>
    <submittedName>
        <fullName evidence="2">Phosphinothricin acetyltransferase</fullName>
        <ecNumber evidence="2">2.3.1.183</ecNumber>
    </submittedName>
</protein>
<evidence type="ECO:0000313" key="2">
    <source>
        <dbReference type="EMBL" id="MDQ0517406.1"/>
    </source>
</evidence>
<keyword evidence="2" id="KW-0808">Transferase</keyword>
<keyword evidence="2" id="KW-0012">Acyltransferase</keyword>
<organism evidence="2 3">
    <name type="scientific">Kaistia geumhonensis</name>
    <dbReference type="NCBI Taxonomy" id="410839"/>
    <lineage>
        <taxon>Bacteria</taxon>
        <taxon>Pseudomonadati</taxon>
        <taxon>Pseudomonadota</taxon>
        <taxon>Alphaproteobacteria</taxon>
        <taxon>Hyphomicrobiales</taxon>
        <taxon>Kaistiaceae</taxon>
        <taxon>Kaistia</taxon>
    </lineage>
</organism>
<dbReference type="PANTHER" id="PTHR43072">
    <property type="entry name" value="N-ACETYLTRANSFERASE"/>
    <property type="match status" value="1"/>
</dbReference>
<feature type="domain" description="N-acetyltransferase" evidence="1">
    <location>
        <begin position="9"/>
        <end position="173"/>
    </location>
</feature>
<dbReference type="Gene3D" id="3.40.630.30">
    <property type="match status" value="1"/>
</dbReference>
<dbReference type="PANTHER" id="PTHR43072:SF8">
    <property type="entry name" value="ACYLTRANSFERASE FABY-RELATED"/>
    <property type="match status" value="1"/>
</dbReference>
<name>A0ABU0M8W2_9HYPH</name>
<dbReference type="Proteomes" id="UP001223743">
    <property type="component" value="Unassembled WGS sequence"/>
</dbReference>
<dbReference type="CDD" id="cd04301">
    <property type="entry name" value="NAT_SF"/>
    <property type="match status" value="1"/>
</dbReference>
<gene>
    <name evidence="2" type="ORF">QO015_003019</name>
</gene>
<comment type="caution">
    <text evidence="2">The sequence shown here is derived from an EMBL/GenBank/DDBJ whole genome shotgun (WGS) entry which is preliminary data.</text>
</comment>